<comment type="caution">
    <text evidence="2">The sequence shown here is derived from an EMBL/GenBank/DDBJ whole genome shotgun (WGS) entry which is preliminary data.</text>
</comment>
<dbReference type="EMBL" id="JABSND010000019">
    <property type="protein sequence ID" value="KAI6302957.1"/>
    <property type="molecule type" value="Genomic_DNA"/>
</dbReference>
<evidence type="ECO:0000313" key="2">
    <source>
        <dbReference type="EMBL" id="KAI6302957.1"/>
    </source>
</evidence>
<evidence type="ECO:0000313" key="3">
    <source>
        <dbReference type="Proteomes" id="UP001059893"/>
    </source>
</evidence>
<protein>
    <submittedName>
        <fullName evidence="2">Uncharacterized protein</fullName>
    </submittedName>
</protein>
<sequence>TAPTSTWLNDAELSLHLLKNGEWLNDGIINASIEARTAQARPHRTEPDKPGQKHLSSTATF</sequence>
<feature type="region of interest" description="Disordered" evidence="1">
    <location>
        <begin position="35"/>
        <end position="61"/>
    </location>
</feature>
<name>A0ABQ8NW16_PYRGI</name>
<gene>
    <name evidence="2" type="ORF">MCOR33_001867</name>
</gene>
<proteinExistence type="predicted"/>
<reference evidence="2" key="1">
    <citation type="submission" date="2021-01" db="EMBL/GenBank/DDBJ databases">
        <title>Deciphering the adaptive evolutionary patterns associated with biogeogrpahic diversity in the finger millet blast pathogen Magnaporthe oryzae in Eastern Africa.</title>
        <authorList>
            <person name="Onyema G."/>
            <person name="Shittu T.A."/>
            <person name="Dodsworth S."/>
            <person name="Devilliers S."/>
            <person name="Muthumeenakshi S."/>
            <person name="Sreenivasaprasad S."/>
        </authorList>
    </citation>
    <scope>NUCLEOTIDE SEQUENCE</scope>
    <source>
        <strain evidence="2">D15/s37</strain>
    </source>
</reference>
<feature type="non-terminal residue" evidence="2">
    <location>
        <position position="1"/>
    </location>
</feature>
<organism evidence="2 3">
    <name type="scientific">Pyricularia grisea</name>
    <name type="common">Crabgrass-specific blast fungus</name>
    <name type="synonym">Magnaporthe grisea</name>
    <dbReference type="NCBI Taxonomy" id="148305"/>
    <lineage>
        <taxon>Eukaryota</taxon>
        <taxon>Fungi</taxon>
        <taxon>Dikarya</taxon>
        <taxon>Ascomycota</taxon>
        <taxon>Pezizomycotina</taxon>
        <taxon>Sordariomycetes</taxon>
        <taxon>Sordariomycetidae</taxon>
        <taxon>Magnaporthales</taxon>
        <taxon>Pyriculariaceae</taxon>
        <taxon>Pyricularia</taxon>
    </lineage>
</organism>
<accession>A0ABQ8NW16</accession>
<dbReference type="Proteomes" id="UP001059893">
    <property type="component" value="Unassembled WGS sequence"/>
</dbReference>
<evidence type="ECO:0000256" key="1">
    <source>
        <dbReference type="SAM" id="MobiDB-lite"/>
    </source>
</evidence>
<keyword evidence="3" id="KW-1185">Reference proteome</keyword>